<gene>
    <name evidence="3" type="ORF">ACFP3R_17965</name>
</gene>
<sequence>MYEHLQGREPDKPVSALWHMRPRQHGITEVHSAYGDRPWVTRYLAVYSTCFGRVLLDVLLMSRPARHVSRPNLRLGLRLLGAGSVAGLLYVAWRFGFSVAVALEAKRRNLPPLTTAPVVIGEIDEPRSSSASRTPSPARTSSQPLSRSSRTTMTTSTDTRTVHRWIVRVATEVLAPWVWVLVLPLAIGWCPSSPASPPSVSASRFSCLVTLPGR</sequence>
<reference evidence="4" key="1">
    <citation type="journal article" date="2019" name="Int. J. Syst. Evol. Microbiol.">
        <title>The Global Catalogue of Microorganisms (GCM) 10K type strain sequencing project: providing services to taxonomists for standard genome sequencing and annotation.</title>
        <authorList>
            <consortium name="The Broad Institute Genomics Platform"/>
            <consortium name="The Broad Institute Genome Sequencing Center for Infectious Disease"/>
            <person name="Wu L."/>
            <person name="Ma J."/>
        </authorList>
    </citation>
    <scope>NUCLEOTIDE SEQUENCE [LARGE SCALE GENOMIC DNA]</scope>
    <source>
        <strain evidence="4">CGMCC 4.7246</strain>
    </source>
</reference>
<accession>A0ABW1P7F4</accession>
<keyword evidence="2" id="KW-0812">Transmembrane</keyword>
<keyword evidence="2" id="KW-0472">Membrane</keyword>
<dbReference type="Proteomes" id="UP001596220">
    <property type="component" value="Unassembled WGS sequence"/>
</dbReference>
<protein>
    <recommendedName>
        <fullName evidence="5">RDD family protein</fullName>
    </recommendedName>
</protein>
<feature type="region of interest" description="Disordered" evidence="1">
    <location>
        <begin position="124"/>
        <end position="157"/>
    </location>
</feature>
<feature type="transmembrane region" description="Helical" evidence="2">
    <location>
        <begin position="44"/>
        <end position="63"/>
    </location>
</feature>
<comment type="caution">
    <text evidence="3">The sequence shown here is derived from an EMBL/GenBank/DDBJ whole genome shotgun (WGS) entry which is preliminary data.</text>
</comment>
<keyword evidence="4" id="KW-1185">Reference proteome</keyword>
<evidence type="ECO:0008006" key="5">
    <source>
        <dbReference type="Google" id="ProtNLM"/>
    </source>
</evidence>
<evidence type="ECO:0000256" key="2">
    <source>
        <dbReference type="SAM" id="Phobius"/>
    </source>
</evidence>
<feature type="compositionally biased region" description="Low complexity" evidence="1">
    <location>
        <begin position="128"/>
        <end position="157"/>
    </location>
</feature>
<evidence type="ECO:0000313" key="3">
    <source>
        <dbReference type="EMBL" id="MFC6091166.1"/>
    </source>
</evidence>
<feature type="transmembrane region" description="Helical" evidence="2">
    <location>
        <begin position="75"/>
        <end position="93"/>
    </location>
</feature>
<dbReference type="EMBL" id="JBHSQO010000016">
    <property type="protein sequence ID" value="MFC6091166.1"/>
    <property type="molecule type" value="Genomic_DNA"/>
</dbReference>
<proteinExistence type="predicted"/>
<keyword evidence="2" id="KW-1133">Transmembrane helix</keyword>
<evidence type="ECO:0000256" key="1">
    <source>
        <dbReference type="SAM" id="MobiDB-lite"/>
    </source>
</evidence>
<evidence type="ECO:0000313" key="4">
    <source>
        <dbReference type="Proteomes" id="UP001596220"/>
    </source>
</evidence>
<organism evidence="3 4">
    <name type="scientific">Saccharothrix lopnurensis</name>
    <dbReference type="NCBI Taxonomy" id="1670621"/>
    <lineage>
        <taxon>Bacteria</taxon>
        <taxon>Bacillati</taxon>
        <taxon>Actinomycetota</taxon>
        <taxon>Actinomycetes</taxon>
        <taxon>Pseudonocardiales</taxon>
        <taxon>Pseudonocardiaceae</taxon>
        <taxon>Saccharothrix</taxon>
    </lineage>
</organism>
<name>A0ABW1P7F4_9PSEU</name>